<dbReference type="AlphaFoldDB" id="A0AAN6U2V2"/>
<protein>
    <submittedName>
        <fullName evidence="2">Uncharacterized protein</fullName>
    </submittedName>
</protein>
<dbReference type="EMBL" id="MU853225">
    <property type="protein sequence ID" value="KAK4125458.1"/>
    <property type="molecule type" value="Genomic_DNA"/>
</dbReference>
<reference evidence="2" key="1">
    <citation type="journal article" date="2023" name="Mol. Phylogenet. Evol.">
        <title>Genome-scale phylogeny and comparative genomics of the fungal order Sordariales.</title>
        <authorList>
            <person name="Hensen N."/>
            <person name="Bonometti L."/>
            <person name="Westerberg I."/>
            <person name="Brannstrom I.O."/>
            <person name="Guillou S."/>
            <person name="Cros-Aarteil S."/>
            <person name="Calhoun S."/>
            <person name="Haridas S."/>
            <person name="Kuo A."/>
            <person name="Mondo S."/>
            <person name="Pangilinan J."/>
            <person name="Riley R."/>
            <person name="LaButti K."/>
            <person name="Andreopoulos B."/>
            <person name="Lipzen A."/>
            <person name="Chen C."/>
            <person name="Yan M."/>
            <person name="Daum C."/>
            <person name="Ng V."/>
            <person name="Clum A."/>
            <person name="Steindorff A."/>
            <person name="Ohm R.A."/>
            <person name="Martin F."/>
            <person name="Silar P."/>
            <person name="Natvig D.O."/>
            <person name="Lalanne C."/>
            <person name="Gautier V."/>
            <person name="Ament-Velasquez S.L."/>
            <person name="Kruys A."/>
            <person name="Hutchinson M.I."/>
            <person name="Powell A.J."/>
            <person name="Barry K."/>
            <person name="Miller A.N."/>
            <person name="Grigoriev I.V."/>
            <person name="Debuchy R."/>
            <person name="Gladieux P."/>
            <person name="Hiltunen Thoren M."/>
            <person name="Johannesson H."/>
        </authorList>
    </citation>
    <scope>NUCLEOTIDE SEQUENCE</scope>
    <source>
        <strain evidence="2">CBS 731.68</strain>
    </source>
</reference>
<accession>A0AAN6U2V2</accession>
<proteinExistence type="predicted"/>
<sequence>MPELPYQSLSPHHHHRYLCTQSLPHCDLSPGFPVMRPSRPLHVFPERPTSQPAILKNHDDPPQETRSDDAKGSSI</sequence>
<feature type="compositionally biased region" description="Basic and acidic residues" evidence="1">
    <location>
        <begin position="56"/>
        <end position="75"/>
    </location>
</feature>
<gene>
    <name evidence="2" type="ORF">N657DRAFT_642183</name>
</gene>
<organism evidence="2 3">
    <name type="scientific">Parathielavia appendiculata</name>
    <dbReference type="NCBI Taxonomy" id="2587402"/>
    <lineage>
        <taxon>Eukaryota</taxon>
        <taxon>Fungi</taxon>
        <taxon>Dikarya</taxon>
        <taxon>Ascomycota</taxon>
        <taxon>Pezizomycotina</taxon>
        <taxon>Sordariomycetes</taxon>
        <taxon>Sordariomycetidae</taxon>
        <taxon>Sordariales</taxon>
        <taxon>Chaetomiaceae</taxon>
        <taxon>Parathielavia</taxon>
    </lineage>
</organism>
<reference evidence="2" key="2">
    <citation type="submission" date="2023-05" db="EMBL/GenBank/DDBJ databases">
        <authorList>
            <consortium name="Lawrence Berkeley National Laboratory"/>
            <person name="Steindorff A."/>
            <person name="Hensen N."/>
            <person name="Bonometti L."/>
            <person name="Westerberg I."/>
            <person name="Brannstrom I.O."/>
            <person name="Guillou S."/>
            <person name="Cros-Aarteil S."/>
            <person name="Calhoun S."/>
            <person name="Haridas S."/>
            <person name="Kuo A."/>
            <person name="Mondo S."/>
            <person name="Pangilinan J."/>
            <person name="Riley R."/>
            <person name="Labutti K."/>
            <person name="Andreopoulos B."/>
            <person name="Lipzen A."/>
            <person name="Chen C."/>
            <person name="Yanf M."/>
            <person name="Daum C."/>
            <person name="Ng V."/>
            <person name="Clum A."/>
            <person name="Ohm R."/>
            <person name="Martin F."/>
            <person name="Silar P."/>
            <person name="Natvig D."/>
            <person name="Lalanne C."/>
            <person name="Gautier V."/>
            <person name="Ament-Velasquez S.L."/>
            <person name="Kruys A."/>
            <person name="Hutchinson M.I."/>
            <person name="Powell A.J."/>
            <person name="Barry K."/>
            <person name="Miller A.N."/>
            <person name="Grigoriev I.V."/>
            <person name="Debuchy R."/>
            <person name="Gladieux P."/>
            <person name="Thoren M.H."/>
            <person name="Johannesson H."/>
        </authorList>
    </citation>
    <scope>NUCLEOTIDE SEQUENCE</scope>
    <source>
        <strain evidence="2">CBS 731.68</strain>
    </source>
</reference>
<comment type="caution">
    <text evidence="2">The sequence shown here is derived from an EMBL/GenBank/DDBJ whole genome shotgun (WGS) entry which is preliminary data.</text>
</comment>
<dbReference type="Proteomes" id="UP001302602">
    <property type="component" value="Unassembled WGS sequence"/>
</dbReference>
<evidence type="ECO:0000313" key="2">
    <source>
        <dbReference type="EMBL" id="KAK4125458.1"/>
    </source>
</evidence>
<dbReference type="RefSeq" id="XP_062649229.1">
    <property type="nucleotide sequence ID" value="XM_062792297.1"/>
</dbReference>
<evidence type="ECO:0000256" key="1">
    <source>
        <dbReference type="SAM" id="MobiDB-lite"/>
    </source>
</evidence>
<feature type="region of interest" description="Disordered" evidence="1">
    <location>
        <begin position="38"/>
        <end position="75"/>
    </location>
</feature>
<keyword evidence="3" id="KW-1185">Reference proteome</keyword>
<name>A0AAN6U2V2_9PEZI</name>
<evidence type="ECO:0000313" key="3">
    <source>
        <dbReference type="Proteomes" id="UP001302602"/>
    </source>
</evidence>
<dbReference type="GeneID" id="87829066"/>